<protein>
    <submittedName>
        <fullName evidence="1">Transcriptional regulator</fullName>
    </submittedName>
</protein>
<accession>I3YCV1</accession>
<reference evidence="1 2" key="1">
    <citation type="submission" date="2012-06" db="EMBL/GenBank/DDBJ databases">
        <title>Complete sequence of Thiocystis violascens DSM 198.</title>
        <authorList>
            <consortium name="US DOE Joint Genome Institute"/>
            <person name="Lucas S."/>
            <person name="Han J."/>
            <person name="Lapidus A."/>
            <person name="Cheng J.-F."/>
            <person name="Goodwin L."/>
            <person name="Pitluck S."/>
            <person name="Peters L."/>
            <person name="Ovchinnikova G."/>
            <person name="Teshima H."/>
            <person name="Detter J.C."/>
            <person name="Han C."/>
            <person name="Tapia R."/>
            <person name="Land M."/>
            <person name="Hauser L."/>
            <person name="Kyrpides N."/>
            <person name="Ivanova N."/>
            <person name="Pagani I."/>
            <person name="Vogl K."/>
            <person name="Liu Z."/>
            <person name="Frigaard N.-U."/>
            <person name="Bryant D."/>
            <person name="Woyke T."/>
        </authorList>
    </citation>
    <scope>NUCLEOTIDE SEQUENCE [LARGE SCALE GENOMIC DNA]</scope>
    <source>
        <strain evidence="2">ATCC 17096 / DSM 198 / 6111</strain>
    </source>
</reference>
<dbReference type="SUPFAM" id="SSF46785">
    <property type="entry name" value="Winged helix' DNA-binding domain"/>
    <property type="match status" value="1"/>
</dbReference>
<evidence type="ECO:0000313" key="1">
    <source>
        <dbReference type="EMBL" id="AFL74819.1"/>
    </source>
</evidence>
<organism evidence="1 2">
    <name type="scientific">Thiocystis violascens (strain ATCC 17096 / DSM 198 / 6111)</name>
    <name type="common">Chromatium violascens</name>
    <dbReference type="NCBI Taxonomy" id="765911"/>
    <lineage>
        <taxon>Bacteria</taxon>
        <taxon>Pseudomonadati</taxon>
        <taxon>Pseudomonadota</taxon>
        <taxon>Gammaproteobacteria</taxon>
        <taxon>Chromatiales</taxon>
        <taxon>Chromatiaceae</taxon>
        <taxon>Thiocystis</taxon>
    </lineage>
</organism>
<dbReference type="Proteomes" id="UP000006062">
    <property type="component" value="Chromosome"/>
</dbReference>
<keyword evidence="2" id="KW-1185">Reference proteome</keyword>
<name>I3YCV1_THIV6</name>
<sequence length="85" mass="9269">MQEILDCLRNLGQQLDSEIAAATGIPLADVRRRLLELSKKGGIMTCHATRFIDGQKIEGMLCRAIGPASSLNPVRASKLKNNRHG</sequence>
<dbReference type="HOGENOM" id="CLU_2604717_0_0_6"/>
<dbReference type="STRING" id="765911.Thivi_2914"/>
<evidence type="ECO:0000313" key="2">
    <source>
        <dbReference type="Proteomes" id="UP000006062"/>
    </source>
</evidence>
<dbReference type="AlphaFoldDB" id="I3YCV1"/>
<dbReference type="EMBL" id="CP003154">
    <property type="protein sequence ID" value="AFL74819.1"/>
    <property type="molecule type" value="Genomic_DNA"/>
</dbReference>
<gene>
    <name evidence="1" type="ordered locus">Thivi_2914</name>
</gene>
<proteinExistence type="predicted"/>
<dbReference type="InterPro" id="IPR036390">
    <property type="entry name" value="WH_DNA-bd_sf"/>
</dbReference>
<dbReference type="eggNOG" id="COG1522">
    <property type="taxonomic scope" value="Bacteria"/>
</dbReference>
<dbReference type="KEGG" id="tvi:Thivi_2914"/>